<dbReference type="InterPro" id="IPR011990">
    <property type="entry name" value="TPR-like_helical_dom_sf"/>
</dbReference>
<comment type="caution">
    <text evidence="5">The sequence shown here is derived from an EMBL/GenBank/DDBJ whole genome shotgun (WGS) entry which is preliminary data.</text>
</comment>
<protein>
    <submittedName>
        <fullName evidence="5">Uncharacterized protein</fullName>
    </submittedName>
</protein>
<dbReference type="Gene3D" id="1.25.40.10">
    <property type="entry name" value="Tetratricopeptide repeat domain"/>
    <property type="match status" value="3"/>
</dbReference>
<dbReference type="PANTHER" id="PTHR45586">
    <property type="entry name" value="TPR REPEAT-CONTAINING PROTEIN PA4667"/>
    <property type="match status" value="1"/>
</dbReference>
<dbReference type="Proteomes" id="UP000036045">
    <property type="component" value="Unassembled WGS sequence"/>
</dbReference>
<dbReference type="EMBL" id="LDPH01000023">
    <property type="protein sequence ID" value="KLV23877.1"/>
    <property type="molecule type" value="Genomic_DNA"/>
</dbReference>
<evidence type="ECO:0000256" key="3">
    <source>
        <dbReference type="PROSITE-ProRule" id="PRU00339"/>
    </source>
</evidence>
<proteinExistence type="predicted"/>
<accession>A0A0J1ID21</accession>
<gene>
    <name evidence="5" type="ORF">ABW02_18730</name>
</gene>
<sequence length="505" mass="58684">MNKNSDRVQPVGKLITFNPTGEFYFNKGIKAYHQRDYYKSLKYLQRALALEPGEPMIACQLAVVYADIGEYQKSNELLHVIIEELDEDMVECYYFLANNYAHLGFFKDAYYHAKLYLSLDKDGEFVEDTEDLMEVLSLESEELEEEEANEEEDLITRQEQARALLESGNFAQAVEALTKVIQDYPEYWSAYNNLALAHFYLGQSEKASEILEHVLTNNIGNLHALCNKLVFAYYQNNDRHVKEMAAILRKINPISIDHQFKLGTTFALIGEYDTAYFWLKKIYKKGFQGDGSFYYWLSYAAYYTGNKQTAKKAWKKVMDIHPEKEGQEPWNNLEYTINGFEEHVSSILKRFESSHAEERMFATFLTSISSQKDKILSSSVFQQQNVFTQIEKDYRDFVKNGTEIEDPFLYVAHHTAEQIYTNYHPIGTEETSLYLLWFSAVMEMQTAGALFKNCIASAAAIDYLWSQSREKKKTQQEIANHYGLSTSTLQKYIKSMKNFMQPIYS</sequence>
<dbReference type="SUPFAM" id="SSF48452">
    <property type="entry name" value="TPR-like"/>
    <property type="match status" value="1"/>
</dbReference>
<evidence type="ECO:0000256" key="4">
    <source>
        <dbReference type="SAM" id="Coils"/>
    </source>
</evidence>
<keyword evidence="1" id="KW-0677">Repeat</keyword>
<organism evidence="5 6">
    <name type="scientific">Niallia circulans</name>
    <name type="common">Bacillus circulans</name>
    <dbReference type="NCBI Taxonomy" id="1397"/>
    <lineage>
        <taxon>Bacteria</taxon>
        <taxon>Bacillati</taxon>
        <taxon>Bacillota</taxon>
        <taxon>Bacilli</taxon>
        <taxon>Bacillales</taxon>
        <taxon>Bacillaceae</taxon>
        <taxon>Niallia</taxon>
    </lineage>
</organism>
<dbReference type="SMART" id="SM00028">
    <property type="entry name" value="TPR"/>
    <property type="match status" value="4"/>
</dbReference>
<evidence type="ECO:0000313" key="5">
    <source>
        <dbReference type="EMBL" id="KLV23877.1"/>
    </source>
</evidence>
<keyword evidence="6" id="KW-1185">Reference proteome</keyword>
<dbReference type="RefSeq" id="WP_047943774.1">
    <property type="nucleotide sequence ID" value="NZ_LDPH01000023.1"/>
</dbReference>
<feature type="repeat" description="TPR" evidence="3">
    <location>
        <begin position="21"/>
        <end position="54"/>
    </location>
</feature>
<evidence type="ECO:0000256" key="2">
    <source>
        <dbReference type="ARBA" id="ARBA00022803"/>
    </source>
</evidence>
<name>A0A0J1ID21_NIACI</name>
<keyword evidence="2 3" id="KW-0802">TPR repeat</keyword>
<dbReference type="PANTHER" id="PTHR45586:SF1">
    <property type="entry name" value="LIPOPOLYSACCHARIDE ASSEMBLY PROTEIN B"/>
    <property type="match status" value="1"/>
</dbReference>
<reference evidence="5 6" key="1">
    <citation type="submission" date="2015-05" db="EMBL/GenBank/DDBJ databases">
        <title>Whole genome sequence and identification of bacterial endophytes from Costus igneus.</title>
        <authorList>
            <person name="Lee Y.P."/>
            <person name="Gan H.M."/>
            <person name="Eng W."/>
            <person name="Wheatley M.S."/>
            <person name="Caraballo A."/>
            <person name="Polter S."/>
            <person name="Savka M.A."/>
            <person name="Hudson A.O."/>
        </authorList>
    </citation>
    <scope>NUCLEOTIDE SEQUENCE [LARGE SCALE GENOMIC DNA]</scope>
    <source>
        <strain evidence="5 6">RIT379</strain>
    </source>
</reference>
<dbReference type="PATRIC" id="fig|1397.4.peg.2461"/>
<dbReference type="InterPro" id="IPR051012">
    <property type="entry name" value="CellSynth/LPSAsmb/PSIAsmb"/>
</dbReference>
<evidence type="ECO:0000256" key="1">
    <source>
        <dbReference type="ARBA" id="ARBA00022737"/>
    </source>
</evidence>
<dbReference type="Pfam" id="PF13174">
    <property type="entry name" value="TPR_6"/>
    <property type="match status" value="1"/>
</dbReference>
<evidence type="ECO:0000313" key="6">
    <source>
        <dbReference type="Proteomes" id="UP000036045"/>
    </source>
</evidence>
<dbReference type="OrthoDB" id="600613at2"/>
<dbReference type="PROSITE" id="PS50005">
    <property type="entry name" value="TPR"/>
    <property type="match status" value="1"/>
</dbReference>
<dbReference type="InterPro" id="IPR019734">
    <property type="entry name" value="TPR_rpt"/>
</dbReference>
<dbReference type="AlphaFoldDB" id="A0A0J1ID21"/>
<feature type="coiled-coil region" evidence="4">
    <location>
        <begin position="126"/>
        <end position="161"/>
    </location>
</feature>
<keyword evidence="4" id="KW-0175">Coiled coil</keyword>
<dbReference type="Pfam" id="PF13432">
    <property type="entry name" value="TPR_16"/>
    <property type="match status" value="1"/>
</dbReference>